<reference evidence="2 3" key="1">
    <citation type="submission" date="2018-08" db="EMBL/GenBank/DDBJ databases">
        <title>The metabolism and importance of syntrophic acetate oxidation coupled to methane or sulfide production in haloalkaline environments.</title>
        <authorList>
            <person name="Timmers P.H.A."/>
            <person name="Vavourakis C.D."/>
            <person name="Sorokin D.Y."/>
            <person name="Sinninghe Damste J.S."/>
            <person name="Muyzer G."/>
            <person name="Stams A.J.M."/>
            <person name="Plugge C.M."/>
        </authorList>
    </citation>
    <scope>NUCLEOTIDE SEQUENCE [LARGE SCALE GENOMIC DNA]</scope>
    <source>
        <strain evidence="2">MSAO_Arc3</strain>
    </source>
</reference>
<keyword evidence="1" id="KW-0812">Transmembrane</keyword>
<comment type="caution">
    <text evidence="2">The sequence shown here is derived from an EMBL/GenBank/DDBJ whole genome shotgun (WGS) entry which is preliminary data.</text>
</comment>
<feature type="transmembrane region" description="Helical" evidence="1">
    <location>
        <begin position="133"/>
        <end position="164"/>
    </location>
</feature>
<keyword evidence="1" id="KW-0472">Membrane</keyword>
<dbReference type="GO" id="GO:0016020">
    <property type="term" value="C:membrane"/>
    <property type="evidence" value="ECO:0007669"/>
    <property type="project" value="UniProtKB-SubCell"/>
</dbReference>
<evidence type="ECO:0000313" key="2">
    <source>
        <dbReference type="EMBL" id="RQD83332.1"/>
    </source>
</evidence>
<evidence type="ECO:0000256" key="1">
    <source>
        <dbReference type="SAM" id="Phobius"/>
    </source>
</evidence>
<keyword evidence="2" id="KW-0489">Methyltransferase</keyword>
<evidence type="ECO:0000313" key="3">
    <source>
        <dbReference type="Proteomes" id="UP000284763"/>
    </source>
</evidence>
<feature type="transmembrane region" description="Helical" evidence="1">
    <location>
        <begin position="42"/>
        <end position="63"/>
    </location>
</feature>
<dbReference type="AlphaFoldDB" id="A0A3R7YH58"/>
<dbReference type="Proteomes" id="UP000284763">
    <property type="component" value="Unassembled WGS sequence"/>
</dbReference>
<gene>
    <name evidence="2" type="ORF">D5R95_06340</name>
</gene>
<accession>A0A3R7YH58</accession>
<proteinExistence type="predicted"/>
<protein>
    <submittedName>
        <fullName evidence="2">Isoprenylcysteine carboxylmethyltransferase family protein</fullName>
    </submittedName>
</protein>
<feature type="transmembrane region" description="Helical" evidence="1">
    <location>
        <begin position="6"/>
        <end position="27"/>
    </location>
</feature>
<sequence length="198" mass="23342">MIEIVLLTIIYFTVFAVIHSFTASLYFKRKIRYRLGPFVDKVYLPVYSLLALLTISPLVYLIYNNPGSIIYIIPTPWFWVMISIQVIAALVAPRALTDAPHRFKLRLQLGQVDNKELNHLKIKGIYKWIRDPFLLSGLVIIWFTPFMTLNLLLIYVLITIYLVFGSFHWEKRLVEQFGTEYKEYQTEVNRILPRDPNK</sequence>
<dbReference type="EMBL" id="QZAB01000400">
    <property type="protein sequence ID" value="RQD83332.1"/>
    <property type="molecule type" value="Genomic_DNA"/>
</dbReference>
<name>A0A3R7YH58_9EURY</name>
<keyword evidence="2" id="KW-0808">Transferase</keyword>
<feature type="transmembrane region" description="Helical" evidence="1">
    <location>
        <begin position="69"/>
        <end position="92"/>
    </location>
</feature>
<organism evidence="2 3">
    <name type="scientific">Methanosalsum natronophilum</name>
    <dbReference type="NCBI Taxonomy" id="768733"/>
    <lineage>
        <taxon>Archaea</taxon>
        <taxon>Methanobacteriati</taxon>
        <taxon>Methanobacteriota</taxon>
        <taxon>Stenosarchaea group</taxon>
        <taxon>Methanomicrobia</taxon>
        <taxon>Methanosarcinales</taxon>
        <taxon>Methanosarcinaceae</taxon>
        <taxon>Methanosalsum</taxon>
    </lineage>
</organism>
<dbReference type="Gene3D" id="1.20.120.1630">
    <property type="match status" value="1"/>
</dbReference>
<dbReference type="GO" id="GO:0008168">
    <property type="term" value="F:methyltransferase activity"/>
    <property type="evidence" value="ECO:0007669"/>
    <property type="project" value="UniProtKB-KW"/>
</dbReference>
<keyword evidence="1" id="KW-1133">Transmembrane helix</keyword>
<dbReference type="GO" id="GO:0032259">
    <property type="term" value="P:methylation"/>
    <property type="evidence" value="ECO:0007669"/>
    <property type="project" value="UniProtKB-KW"/>
</dbReference>